<evidence type="ECO:0000313" key="3">
    <source>
        <dbReference type="EMBL" id="MYZ46477.1"/>
    </source>
</evidence>
<evidence type="ECO:0000256" key="1">
    <source>
        <dbReference type="ARBA" id="ARBA00022729"/>
    </source>
</evidence>
<gene>
    <name evidence="3" type="ORF">E4O86_01915</name>
</gene>
<name>A0A964WS12_9HYPH</name>
<dbReference type="PANTHER" id="PTHR35936:SF32">
    <property type="entry name" value="MEMBRANE-BOUND LYTIC MUREIN TRANSGLYCOSYLASE F"/>
    <property type="match status" value="1"/>
</dbReference>
<keyword evidence="1" id="KW-0732">Signal</keyword>
<keyword evidence="4" id="KW-1185">Reference proteome</keyword>
<proteinExistence type="predicted"/>
<protein>
    <submittedName>
        <fullName evidence="3">Transporter substrate-binding domain-containing protein</fullName>
    </submittedName>
</protein>
<dbReference type="Pfam" id="PF00497">
    <property type="entry name" value="SBP_bac_3"/>
    <property type="match status" value="1"/>
</dbReference>
<dbReference type="SUPFAM" id="SSF53850">
    <property type="entry name" value="Periplasmic binding protein-like II"/>
    <property type="match status" value="1"/>
</dbReference>
<comment type="caution">
    <text evidence="3">The sequence shown here is derived from an EMBL/GenBank/DDBJ whole genome shotgun (WGS) entry which is preliminary data.</text>
</comment>
<dbReference type="InterPro" id="IPR001638">
    <property type="entry name" value="Solute-binding_3/MltF_N"/>
</dbReference>
<dbReference type="EMBL" id="SPKJ01000003">
    <property type="protein sequence ID" value="MYZ46477.1"/>
    <property type="molecule type" value="Genomic_DNA"/>
</dbReference>
<feature type="domain" description="Solute-binding protein family 3/N-terminal" evidence="2">
    <location>
        <begin position="42"/>
        <end position="263"/>
    </location>
</feature>
<organism evidence="3 4">
    <name type="scientific">Propylenella binzhouense</name>
    <dbReference type="NCBI Taxonomy" id="2555902"/>
    <lineage>
        <taxon>Bacteria</taxon>
        <taxon>Pseudomonadati</taxon>
        <taxon>Pseudomonadota</taxon>
        <taxon>Alphaproteobacteria</taxon>
        <taxon>Hyphomicrobiales</taxon>
        <taxon>Propylenellaceae</taxon>
        <taxon>Propylenella</taxon>
    </lineage>
</organism>
<dbReference type="Gene3D" id="3.40.190.10">
    <property type="entry name" value="Periplasmic binding protein-like II"/>
    <property type="match status" value="2"/>
</dbReference>
<evidence type="ECO:0000259" key="2">
    <source>
        <dbReference type="SMART" id="SM00062"/>
    </source>
</evidence>
<dbReference type="PANTHER" id="PTHR35936">
    <property type="entry name" value="MEMBRANE-BOUND LYTIC MUREIN TRANSGLYCOSYLASE F"/>
    <property type="match status" value="1"/>
</dbReference>
<sequence length="272" mass="28716">MRMAAGRLWRDYGLVLVIALLLASVYLLPPDTSLAEVEEAGTLRVCVPASYPPLVTGDPAEPGIDVDLLKSVAAELGVELSLTHVAAMGRDFNPRGWRLTRAQCQVLAGGILDSPTTRGFLDVTRPIAETGWAVLGKERPGDLAGRTAGVLVGASGLDRIALSSLIRSLGIRTVLVGTPEALAAGIEEGRFEIGITEALLAAWLAGKHQWRTEWLGGGLERHPVTFGLWKGDLTLKRAIGAALSRMAEDGREAAILRRYLGGSAAFIGPAPG</sequence>
<dbReference type="RefSeq" id="WP_161138821.1">
    <property type="nucleotide sequence ID" value="NZ_SPKJ01000003.1"/>
</dbReference>
<accession>A0A964WS12</accession>
<dbReference type="AlphaFoldDB" id="A0A964WS12"/>
<dbReference type="Proteomes" id="UP000773614">
    <property type="component" value="Unassembled WGS sequence"/>
</dbReference>
<dbReference type="OrthoDB" id="7812506at2"/>
<dbReference type="SMART" id="SM00062">
    <property type="entry name" value="PBPb"/>
    <property type="match status" value="1"/>
</dbReference>
<evidence type="ECO:0000313" key="4">
    <source>
        <dbReference type="Proteomes" id="UP000773614"/>
    </source>
</evidence>
<reference evidence="3" key="1">
    <citation type="submission" date="2019-03" db="EMBL/GenBank/DDBJ databases">
        <title>Afifella sp. nov., isolated from activated sludge.</title>
        <authorList>
            <person name="Li Q."/>
            <person name="Liu Y."/>
        </authorList>
    </citation>
    <scope>NUCLEOTIDE SEQUENCE</scope>
    <source>
        <strain evidence="3">L72</strain>
    </source>
</reference>